<evidence type="ECO:0000256" key="1">
    <source>
        <dbReference type="ARBA" id="ARBA00022491"/>
    </source>
</evidence>
<dbReference type="PANTHER" id="PTHR30204">
    <property type="entry name" value="REDOX-CYCLING DRUG-SENSING TRANSCRIPTIONAL ACTIVATOR SOXR"/>
    <property type="match status" value="1"/>
</dbReference>
<dbReference type="Proteomes" id="UP000612362">
    <property type="component" value="Unassembled WGS sequence"/>
</dbReference>
<dbReference type="PANTHER" id="PTHR30204:SF69">
    <property type="entry name" value="MERR-FAMILY TRANSCRIPTIONAL REGULATOR"/>
    <property type="match status" value="1"/>
</dbReference>
<feature type="domain" description="HTH merR-type" evidence="6">
    <location>
        <begin position="34"/>
        <end position="104"/>
    </location>
</feature>
<dbReference type="Gene3D" id="3.30.70.270">
    <property type="match status" value="1"/>
</dbReference>
<dbReference type="InterPro" id="IPR000160">
    <property type="entry name" value="GGDEF_dom"/>
</dbReference>
<dbReference type="SUPFAM" id="SSF55781">
    <property type="entry name" value="GAF domain-like"/>
    <property type="match status" value="1"/>
</dbReference>
<evidence type="ECO:0000313" key="7">
    <source>
        <dbReference type="EMBL" id="GHO43800.1"/>
    </source>
</evidence>
<dbReference type="Pfam" id="PF13411">
    <property type="entry name" value="MerR_1"/>
    <property type="match status" value="1"/>
</dbReference>
<keyword evidence="8" id="KW-1185">Reference proteome</keyword>
<dbReference type="SMART" id="SM00422">
    <property type="entry name" value="HTH_MERR"/>
    <property type="match status" value="1"/>
</dbReference>
<name>A0A8J3HZ56_9CHLR</name>
<dbReference type="InterPro" id="IPR043128">
    <property type="entry name" value="Rev_trsase/Diguanyl_cyclase"/>
</dbReference>
<dbReference type="SUPFAM" id="SSF55073">
    <property type="entry name" value="Nucleotide cyclase"/>
    <property type="match status" value="1"/>
</dbReference>
<evidence type="ECO:0000256" key="3">
    <source>
        <dbReference type="ARBA" id="ARBA00023125"/>
    </source>
</evidence>
<dbReference type="GO" id="GO:0003677">
    <property type="term" value="F:DNA binding"/>
    <property type="evidence" value="ECO:0007669"/>
    <property type="project" value="UniProtKB-KW"/>
</dbReference>
<gene>
    <name evidence="7" type="ORF">KSX_19630</name>
</gene>
<keyword evidence="2" id="KW-0805">Transcription regulation</keyword>
<dbReference type="InterPro" id="IPR047057">
    <property type="entry name" value="MerR_fam"/>
</dbReference>
<dbReference type="InterPro" id="IPR029787">
    <property type="entry name" value="Nucleotide_cyclase"/>
</dbReference>
<evidence type="ECO:0000256" key="4">
    <source>
        <dbReference type="ARBA" id="ARBA00023163"/>
    </source>
</evidence>
<evidence type="ECO:0000256" key="2">
    <source>
        <dbReference type="ARBA" id="ARBA00023015"/>
    </source>
</evidence>
<dbReference type="GO" id="GO:0003700">
    <property type="term" value="F:DNA-binding transcription factor activity"/>
    <property type="evidence" value="ECO:0007669"/>
    <property type="project" value="InterPro"/>
</dbReference>
<feature type="domain" description="GGDEF" evidence="5">
    <location>
        <begin position="520"/>
        <end position="687"/>
    </location>
</feature>
<dbReference type="SUPFAM" id="SSF46955">
    <property type="entry name" value="Putative DNA-binding domain"/>
    <property type="match status" value="1"/>
</dbReference>
<evidence type="ECO:0000259" key="5">
    <source>
        <dbReference type="PROSITE" id="PS50887"/>
    </source>
</evidence>
<keyword evidence="1" id="KW-0678">Repressor</keyword>
<evidence type="ECO:0000259" key="6">
    <source>
        <dbReference type="PROSITE" id="PS50937"/>
    </source>
</evidence>
<comment type="caution">
    <text evidence="7">The sequence shown here is derived from an EMBL/GenBank/DDBJ whole genome shotgun (WGS) entry which is preliminary data.</text>
</comment>
<dbReference type="PROSITE" id="PS50887">
    <property type="entry name" value="GGDEF"/>
    <property type="match status" value="1"/>
</dbReference>
<dbReference type="InterPro" id="IPR000551">
    <property type="entry name" value="MerR-type_HTH_dom"/>
</dbReference>
<accession>A0A8J3HZ56</accession>
<dbReference type="InterPro" id="IPR009061">
    <property type="entry name" value="DNA-bd_dom_put_sf"/>
</dbReference>
<reference evidence="7" key="1">
    <citation type="submission" date="2020-10" db="EMBL/GenBank/DDBJ databases">
        <title>Taxonomic study of unclassified bacteria belonging to the class Ktedonobacteria.</title>
        <authorList>
            <person name="Yabe S."/>
            <person name="Wang C.M."/>
            <person name="Zheng Y."/>
            <person name="Sakai Y."/>
            <person name="Cavaletti L."/>
            <person name="Monciardini P."/>
            <person name="Donadio S."/>
        </authorList>
    </citation>
    <scope>NUCLEOTIDE SEQUENCE</scope>
    <source>
        <strain evidence="7">SOSP1-1</strain>
    </source>
</reference>
<evidence type="ECO:0000313" key="8">
    <source>
        <dbReference type="Proteomes" id="UP000612362"/>
    </source>
</evidence>
<dbReference type="RefSeq" id="WP_220193254.1">
    <property type="nucleotide sequence ID" value="NZ_BNJF01000001.1"/>
</dbReference>
<dbReference type="InterPro" id="IPR029016">
    <property type="entry name" value="GAF-like_dom_sf"/>
</dbReference>
<dbReference type="Gene3D" id="3.30.450.40">
    <property type="match status" value="1"/>
</dbReference>
<organism evidence="7 8">
    <name type="scientific">Ktedonospora formicarum</name>
    <dbReference type="NCBI Taxonomy" id="2778364"/>
    <lineage>
        <taxon>Bacteria</taxon>
        <taxon>Bacillati</taxon>
        <taxon>Chloroflexota</taxon>
        <taxon>Ktedonobacteria</taxon>
        <taxon>Ktedonobacterales</taxon>
        <taxon>Ktedonobacteraceae</taxon>
        <taxon>Ktedonospora</taxon>
    </lineage>
</organism>
<dbReference type="EMBL" id="BNJF01000001">
    <property type="protein sequence ID" value="GHO43800.1"/>
    <property type="molecule type" value="Genomic_DNA"/>
</dbReference>
<proteinExistence type="predicted"/>
<keyword evidence="3" id="KW-0238">DNA-binding</keyword>
<dbReference type="AlphaFoldDB" id="A0A8J3HZ56"/>
<protein>
    <submittedName>
        <fullName evidence="7">Uncharacterized protein</fullName>
    </submittedName>
</protein>
<keyword evidence="4" id="KW-0804">Transcription</keyword>
<dbReference type="PROSITE" id="PS50937">
    <property type="entry name" value="HTH_MERR_2"/>
    <property type="match status" value="1"/>
</dbReference>
<sequence>MDERTLHRIKEHLRLEEAQQRIQRSMEKGHAEATVTISRAAELFNLSENRLRDWEEYGLLAPLRPTGPKGRRLYTPSELDKLAVIRELIEAGYAPSDIPPTIDLLWNSLRVVGSPSPSPSWSTQPVSIPSDLPVNQRVEQAHDAGFWRFFASNTLRLVLMLICEDLPHTNACLILPLKPGVDTTSEEMRRVENLERMGEALVGFLDQSYMSHTLWTAAPCFEYASDYRALPLAVMIDDKVEGCPRDQTLILLDRRSRKLTLSAPLVETISRLLAPLYEEAARFRDCFGLGARDVIDFSTDLDNMLLDEDSNLHGVNEMVVRLGGVTDEGKPRWRYSCLFLPNYPTSVLSLQQRSLLLRSQSEHAPFKIGVTRFGPQQLSTSPLVRAFQVGHILQQPLISVSDDPNLHIHEGGEVVRSAISIPIMGRDAIPVGVLYVASLEADAFNEADLRVLRVIENMLGVLLETYYARLMPLRGLRDAIAFPSVVDPLFRDFYSENEFALQVETMLREIQRRVDFGARDIVSFIALDIDNMSSLANKYGDRMARDLSRAVGMRIQGQLRAFKDDAQCELYRISADRFYIMLQGMPLEQAQAKAELLRTVLSGSYQIDPQRVPSGQPTLPANMVTLGSITVRLGVSFYAYSKLREILQRYATQDALVEVRLLLERFLDEVLDIGKREGGNVVMSWDPHQRSYARLTPSAGTSAPSVSTTNAK</sequence>
<dbReference type="Gene3D" id="1.10.1660.10">
    <property type="match status" value="1"/>
</dbReference>